<dbReference type="AlphaFoldDB" id="A0A814Y4M1"/>
<dbReference type="GO" id="GO:0003714">
    <property type="term" value="F:transcription corepressor activity"/>
    <property type="evidence" value="ECO:0007669"/>
    <property type="project" value="TreeGrafter"/>
</dbReference>
<dbReference type="InterPro" id="IPR001781">
    <property type="entry name" value="Znf_LIM"/>
</dbReference>
<feature type="region of interest" description="Disordered" evidence="5">
    <location>
        <begin position="94"/>
        <end position="223"/>
    </location>
</feature>
<dbReference type="Proteomes" id="UP000663832">
    <property type="component" value="Unassembled WGS sequence"/>
</dbReference>
<feature type="compositionally biased region" description="Pro residues" evidence="5">
    <location>
        <begin position="201"/>
        <end position="220"/>
    </location>
</feature>
<comment type="caution">
    <text evidence="7">The sequence shown here is derived from an EMBL/GenBank/DDBJ whole genome shotgun (WGS) entry which is preliminary data.</text>
</comment>
<evidence type="ECO:0000256" key="4">
    <source>
        <dbReference type="PROSITE-ProRule" id="PRU00125"/>
    </source>
</evidence>
<feature type="domain" description="LIM zinc-binding" evidence="6">
    <location>
        <begin position="290"/>
        <end position="350"/>
    </location>
</feature>
<dbReference type="GO" id="GO:0005912">
    <property type="term" value="C:adherens junction"/>
    <property type="evidence" value="ECO:0007669"/>
    <property type="project" value="TreeGrafter"/>
</dbReference>
<evidence type="ECO:0000259" key="6">
    <source>
        <dbReference type="PROSITE" id="PS50023"/>
    </source>
</evidence>
<dbReference type="Gene3D" id="2.10.110.10">
    <property type="entry name" value="Cysteine Rich Protein"/>
    <property type="match status" value="3"/>
</dbReference>
<dbReference type="SMART" id="SM00132">
    <property type="entry name" value="LIM"/>
    <property type="match status" value="3"/>
</dbReference>
<evidence type="ECO:0000313" key="7">
    <source>
        <dbReference type="EMBL" id="CAF1224093.1"/>
    </source>
</evidence>
<proteinExistence type="predicted"/>
<gene>
    <name evidence="7" type="ORF">QVE165_LOCUS27065</name>
</gene>
<name>A0A814Y4M1_9BILA</name>
<reference evidence="7" key="1">
    <citation type="submission" date="2021-02" db="EMBL/GenBank/DDBJ databases">
        <authorList>
            <person name="Nowell W R."/>
        </authorList>
    </citation>
    <scope>NUCLEOTIDE SEQUENCE</scope>
</reference>
<keyword evidence="3 4" id="KW-0440">LIM domain</keyword>
<protein>
    <recommendedName>
        <fullName evidence="6">LIM zinc-binding domain-containing protein</fullName>
    </recommendedName>
</protein>
<organism evidence="7 8">
    <name type="scientific">Adineta steineri</name>
    <dbReference type="NCBI Taxonomy" id="433720"/>
    <lineage>
        <taxon>Eukaryota</taxon>
        <taxon>Metazoa</taxon>
        <taxon>Spiralia</taxon>
        <taxon>Gnathifera</taxon>
        <taxon>Rotifera</taxon>
        <taxon>Eurotatoria</taxon>
        <taxon>Bdelloidea</taxon>
        <taxon>Adinetida</taxon>
        <taxon>Adinetidae</taxon>
        <taxon>Adineta</taxon>
    </lineage>
</organism>
<dbReference type="GO" id="GO:0046872">
    <property type="term" value="F:metal ion binding"/>
    <property type="evidence" value="ECO:0007669"/>
    <property type="project" value="UniProtKB-KW"/>
</dbReference>
<dbReference type="PANTHER" id="PTHR24219:SF4">
    <property type="entry name" value="LIM DOMAIN-CONTAINING PROTEIN JUB"/>
    <property type="match status" value="1"/>
</dbReference>
<evidence type="ECO:0000256" key="5">
    <source>
        <dbReference type="SAM" id="MobiDB-lite"/>
    </source>
</evidence>
<dbReference type="GO" id="GO:0035331">
    <property type="term" value="P:negative regulation of hippo signaling"/>
    <property type="evidence" value="ECO:0007669"/>
    <property type="project" value="TreeGrafter"/>
</dbReference>
<feature type="compositionally biased region" description="Polar residues" evidence="5">
    <location>
        <begin position="159"/>
        <end position="200"/>
    </location>
</feature>
<keyword evidence="1 4" id="KW-0479">Metal-binding</keyword>
<dbReference type="GO" id="GO:0001666">
    <property type="term" value="P:response to hypoxia"/>
    <property type="evidence" value="ECO:0007669"/>
    <property type="project" value="TreeGrafter"/>
</dbReference>
<dbReference type="OrthoDB" id="25414at2759"/>
<sequence>MAHAFDNRNFIPGKQQTFYSVVSPSSRPDITNVLWEASSSPSLSPRIQSSSPQASPKPNHPPPSYEESIFNKALANRHNSQSSLHSPTIRYYSNHQQQQNSPNSTSFVSYSSPSTPIDRNHYQREQQQQQPVIDGYYPLASPHRSSDTKPPPPARMPKVSSTINNNNSIHRSNALPQFSPNGMKTSTTYLNTTQLHINQSSPPPPPPRYPLQPPAIPPRGSPICHQSISDFNSLASPKPTSQMIYRSPVISSTAKRNDISLEKQFHSLSITHNQYHGTTNGFNKNEYSIGQCRKCHETIINTDDSCNILGQIYHTSCAVCVICGRSVKNKHYFVKDQLYCEEDFLYTGFHQTLEHCIACGHLITDTVLQALGQSYHLTCFKCSKCSICLDGIPFITDKNKNLFCLHDYHMTYGPRCDKCSNPICPEDDSNETVRIISMGKTFHVQCYQCQDCSLQLNDEPDRRCYPLDNILLCQACCRRRLASANNNS</sequence>
<evidence type="ECO:0000313" key="8">
    <source>
        <dbReference type="Proteomes" id="UP000663832"/>
    </source>
</evidence>
<dbReference type="GO" id="GO:0005667">
    <property type="term" value="C:transcription regulator complex"/>
    <property type="evidence" value="ECO:0007669"/>
    <property type="project" value="TreeGrafter"/>
</dbReference>
<dbReference type="GO" id="GO:0000932">
    <property type="term" value="C:P-body"/>
    <property type="evidence" value="ECO:0007669"/>
    <property type="project" value="TreeGrafter"/>
</dbReference>
<dbReference type="SUPFAM" id="SSF57716">
    <property type="entry name" value="Glucocorticoid receptor-like (DNA-binding domain)"/>
    <property type="match status" value="2"/>
</dbReference>
<dbReference type="Pfam" id="PF00412">
    <property type="entry name" value="LIM"/>
    <property type="match status" value="2"/>
</dbReference>
<evidence type="ECO:0000256" key="2">
    <source>
        <dbReference type="ARBA" id="ARBA00022833"/>
    </source>
</evidence>
<dbReference type="EMBL" id="CAJNOM010000204">
    <property type="protein sequence ID" value="CAF1224093.1"/>
    <property type="molecule type" value="Genomic_DNA"/>
</dbReference>
<feature type="compositionally biased region" description="Low complexity" evidence="5">
    <location>
        <begin position="38"/>
        <end position="52"/>
    </location>
</feature>
<accession>A0A814Y4M1</accession>
<dbReference type="GO" id="GO:0005634">
    <property type="term" value="C:nucleus"/>
    <property type="evidence" value="ECO:0007669"/>
    <property type="project" value="TreeGrafter"/>
</dbReference>
<dbReference type="PROSITE" id="PS50023">
    <property type="entry name" value="LIM_DOMAIN_2"/>
    <property type="match status" value="3"/>
</dbReference>
<dbReference type="PANTHER" id="PTHR24219">
    <property type="entry name" value="LIM DOMAIN-CONTAINING PROTEIN JUB"/>
    <property type="match status" value="1"/>
</dbReference>
<evidence type="ECO:0000256" key="1">
    <source>
        <dbReference type="ARBA" id="ARBA00022723"/>
    </source>
</evidence>
<keyword evidence="8" id="KW-1185">Reference proteome</keyword>
<feature type="region of interest" description="Disordered" evidence="5">
    <location>
        <begin position="37"/>
        <end position="67"/>
    </location>
</feature>
<evidence type="ECO:0000256" key="3">
    <source>
        <dbReference type="ARBA" id="ARBA00023038"/>
    </source>
</evidence>
<feature type="domain" description="LIM zinc-binding" evidence="6">
    <location>
        <begin position="415"/>
        <end position="483"/>
    </location>
</feature>
<dbReference type="InterPro" id="IPR047172">
    <property type="entry name" value="Ajuba-like"/>
</dbReference>
<keyword evidence="2 4" id="KW-0862">Zinc</keyword>
<feature type="compositionally biased region" description="Low complexity" evidence="5">
    <location>
        <begin position="94"/>
        <end position="116"/>
    </location>
</feature>
<dbReference type="GO" id="GO:0007010">
    <property type="term" value="P:cytoskeleton organization"/>
    <property type="evidence" value="ECO:0007669"/>
    <property type="project" value="TreeGrafter"/>
</dbReference>
<feature type="domain" description="LIM zinc-binding" evidence="6">
    <location>
        <begin position="354"/>
        <end position="414"/>
    </location>
</feature>